<dbReference type="Gene3D" id="3.30.450.20">
    <property type="entry name" value="PAS domain"/>
    <property type="match status" value="3"/>
</dbReference>
<dbReference type="Pfam" id="PF08448">
    <property type="entry name" value="PAS_4"/>
    <property type="match status" value="1"/>
</dbReference>
<dbReference type="EMBL" id="RQWK01000001">
    <property type="protein sequence ID" value="KAA9410322.1"/>
    <property type="molecule type" value="Genomic_DNA"/>
</dbReference>
<dbReference type="Gene3D" id="3.30.565.10">
    <property type="entry name" value="Histidine kinase-like ATPase, C-terminal domain"/>
    <property type="match status" value="1"/>
</dbReference>
<dbReference type="SUPFAM" id="SSF55785">
    <property type="entry name" value="PYP-like sensor domain (PAS domain)"/>
    <property type="match status" value="3"/>
</dbReference>
<comment type="caution">
    <text evidence="9">The sequence shown here is derived from an EMBL/GenBank/DDBJ whole genome shotgun (WGS) entry which is preliminary data.</text>
</comment>
<dbReference type="InterPro" id="IPR001610">
    <property type="entry name" value="PAC"/>
</dbReference>
<dbReference type="InterPro" id="IPR003594">
    <property type="entry name" value="HATPase_dom"/>
</dbReference>
<keyword evidence="4" id="KW-0808">Transferase</keyword>
<proteinExistence type="predicted"/>
<dbReference type="PROSITE" id="PS50112">
    <property type="entry name" value="PAS"/>
    <property type="match status" value="1"/>
</dbReference>
<feature type="domain" description="Histidine kinase" evidence="6">
    <location>
        <begin position="385"/>
        <end position="597"/>
    </location>
</feature>
<evidence type="ECO:0000313" key="10">
    <source>
        <dbReference type="Proteomes" id="UP000326244"/>
    </source>
</evidence>
<evidence type="ECO:0000259" key="7">
    <source>
        <dbReference type="PROSITE" id="PS50112"/>
    </source>
</evidence>
<name>A0A5J5LLI8_HALHI</name>
<dbReference type="PROSITE" id="PS50109">
    <property type="entry name" value="HIS_KIN"/>
    <property type="match status" value="1"/>
</dbReference>
<feature type="domain" description="PAC" evidence="8">
    <location>
        <begin position="209"/>
        <end position="261"/>
    </location>
</feature>
<protein>
    <recommendedName>
        <fullName evidence="2">histidine kinase</fullName>
        <ecNumber evidence="2">2.7.13.3</ecNumber>
    </recommendedName>
</protein>
<dbReference type="AlphaFoldDB" id="A0A5J5LLI8"/>
<dbReference type="RefSeq" id="WP_151103583.1">
    <property type="nucleotide sequence ID" value="NZ_RQWK01000001.1"/>
</dbReference>
<dbReference type="InterPro" id="IPR035965">
    <property type="entry name" value="PAS-like_dom_sf"/>
</dbReference>
<dbReference type="EC" id="2.7.13.3" evidence="2"/>
<dbReference type="Pfam" id="PF08447">
    <property type="entry name" value="PAS_3"/>
    <property type="match status" value="1"/>
</dbReference>
<dbReference type="SMART" id="SM00086">
    <property type="entry name" value="PAC"/>
    <property type="match status" value="3"/>
</dbReference>
<dbReference type="GeneID" id="99239031"/>
<organism evidence="9 10">
    <name type="scientific">Haloarcula hispanica</name>
    <dbReference type="NCBI Taxonomy" id="51589"/>
    <lineage>
        <taxon>Archaea</taxon>
        <taxon>Methanobacteriati</taxon>
        <taxon>Methanobacteriota</taxon>
        <taxon>Stenosarchaea group</taxon>
        <taxon>Halobacteria</taxon>
        <taxon>Halobacteriales</taxon>
        <taxon>Haloarculaceae</taxon>
        <taxon>Haloarcula</taxon>
    </lineage>
</organism>
<evidence type="ECO:0000259" key="6">
    <source>
        <dbReference type="PROSITE" id="PS50109"/>
    </source>
</evidence>
<feature type="domain" description="PAS" evidence="7">
    <location>
        <begin position="129"/>
        <end position="174"/>
    </location>
</feature>
<dbReference type="GO" id="GO:0004673">
    <property type="term" value="F:protein histidine kinase activity"/>
    <property type="evidence" value="ECO:0007669"/>
    <property type="project" value="UniProtKB-EC"/>
</dbReference>
<dbReference type="CDD" id="cd00130">
    <property type="entry name" value="PAS"/>
    <property type="match status" value="3"/>
</dbReference>
<keyword evidence="3" id="KW-0597">Phosphoprotein</keyword>
<dbReference type="Pfam" id="PF02518">
    <property type="entry name" value="HATPase_c"/>
    <property type="match status" value="1"/>
</dbReference>
<dbReference type="GO" id="GO:0006355">
    <property type="term" value="P:regulation of DNA-templated transcription"/>
    <property type="evidence" value="ECO:0007669"/>
    <property type="project" value="InterPro"/>
</dbReference>
<dbReference type="SMART" id="SM00091">
    <property type="entry name" value="PAS"/>
    <property type="match status" value="2"/>
</dbReference>
<dbReference type="PANTHER" id="PTHR43304:SF1">
    <property type="entry name" value="PAC DOMAIN-CONTAINING PROTEIN"/>
    <property type="match status" value="1"/>
</dbReference>
<sequence length="599" mass="67262">MSEGHLHDQDVLNGLCEIISDPALVIDADGTFVDVIHNAHNGALFFKDPETLLGADLWDIFSTAQADQFHAIIEDVLQTGEQQDIEYQLSLDHGERYFEARVTPVGGDNVGRVLWLAEDITQRKRREEKQALIERVFEVSPVGIVAVERSGRISLANERAEELLGLEREKITQRRYTQPEWNIYYEDGTPIPNSEHPVTQVLDSGEPVFGFEHWIELADGSERWLSSNAAPILGEDGTVERVVVGLDDVTGLKQRGEQLEWLVGTETLADVGGWELDLETGMIEGTTGMKRLYGTPEYNPTLEEAIEQYHPDDRAVVRDAIKTCCETGEPMEIEARRQTADETERWFRLRAEKTVRDGTPKLRGIVRDITKDKEREQRLMVMSRILRHNIRNKLTVIRGNSRLLKEELTSSELPVDATKGHIDRIENASKELDSLAERARSFDRVIDRDLRSGTVHLRQVFNDVQDDLTEQHPRVTIEIAPTDAEVSGDRMAIDLILEILLENALEYSDLADPTVELTAEETPSGQVTVSVDTDGSAIPEMERNVLASETEGPVAHSRGLGLWAVMWLARRLGGSVTMDEDHDDGGTPVKIVFPQARSE</sequence>
<dbReference type="InterPro" id="IPR036890">
    <property type="entry name" value="HATPase_C_sf"/>
</dbReference>
<dbReference type="NCBIfam" id="TIGR00229">
    <property type="entry name" value="sensory_box"/>
    <property type="match status" value="3"/>
</dbReference>
<dbReference type="SMART" id="SM00387">
    <property type="entry name" value="HATPase_c"/>
    <property type="match status" value="1"/>
</dbReference>
<dbReference type="InterPro" id="IPR000700">
    <property type="entry name" value="PAS-assoc_C"/>
</dbReference>
<reference evidence="9 10" key="1">
    <citation type="submission" date="2018-11" db="EMBL/GenBank/DDBJ databases">
        <title>Genomic analysis of Haloarcula hispanica CBA1121.</title>
        <authorList>
            <person name="Kim Y.B."/>
            <person name="Roh S.W."/>
        </authorList>
    </citation>
    <scope>NUCLEOTIDE SEQUENCE [LARGE SCALE GENOMIC DNA]</scope>
    <source>
        <strain evidence="9 10">CBA1121</strain>
    </source>
</reference>
<dbReference type="SUPFAM" id="SSF55874">
    <property type="entry name" value="ATPase domain of HSP90 chaperone/DNA topoisomerase II/histidine kinase"/>
    <property type="match status" value="1"/>
</dbReference>
<accession>A0A5J5LLI8</accession>
<evidence type="ECO:0000256" key="4">
    <source>
        <dbReference type="ARBA" id="ARBA00022679"/>
    </source>
</evidence>
<evidence type="ECO:0000313" key="9">
    <source>
        <dbReference type="EMBL" id="KAA9410322.1"/>
    </source>
</evidence>
<dbReference type="InterPro" id="IPR013656">
    <property type="entry name" value="PAS_4"/>
</dbReference>
<dbReference type="InterPro" id="IPR013655">
    <property type="entry name" value="PAS_fold_3"/>
</dbReference>
<dbReference type="Proteomes" id="UP000326244">
    <property type="component" value="Unassembled WGS sequence"/>
</dbReference>
<evidence type="ECO:0000256" key="5">
    <source>
        <dbReference type="ARBA" id="ARBA00022777"/>
    </source>
</evidence>
<dbReference type="InterPro" id="IPR005467">
    <property type="entry name" value="His_kinase_dom"/>
</dbReference>
<comment type="catalytic activity">
    <reaction evidence="1">
        <text>ATP + protein L-histidine = ADP + protein N-phospho-L-histidine.</text>
        <dbReference type="EC" id="2.7.13.3"/>
    </reaction>
</comment>
<dbReference type="InterPro" id="IPR052162">
    <property type="entry name" value="Sensor_kinase/Photoreceptor"/>
</dbReference>
<evidence type="ECO:0000256" key="1">
    <source>
        <dbReference type="ARBA" id="ARBA00000085"/>
    </source>
</evidence>
<dbReference type="PANTHER" id="PTHR43304">
    <property type="entry name" value="PHYTOCHROME-LIKE PROTEIN CPH1"/>
    <property type="match status" value="1"/>
</dbReference>
<dbReference type="PROSITE" id="PS50113">
    <property type="entry name" value="PAC"/>
    <property type="match status" value="1"/>
</dbReference>
<gene>
    <name evidence="9" type="ORF">EGO51_11085</name>
</gene>
<dbReference type="InterPro" id="IPR013767">
    <property type="entry name" value="PAS_fold"/>
</dbReference>
<keyword evidence="5 9" id="KW-0418">Kinase</keyword>
<dbReference type="Gene3D" id="1.10.287.130">
    <property type="match status" value="1"/>
</dbReference>
<dbReference type="InterPro" id="IPR000014">
    <property type="entry name" value="PAS"/>
</dbReference>
<evidence type="ECO:0000259" key="8">
    <source>
        <dbReference type="PROSITE" id="PS50113"/>
    </source>
</evidence>
<dbReference type="Pfam" id="PF00989">
    <property type="entry name" value="PAS"/>
    <property type="match status" value="1"/>
</dbReference>
<evidence type="ECO:0000256" key="3">
    <source>
        <dbReference type="ARBA" id="ARBA00022553"/>
    </source>
</evidence>
<evidence type="ECO:0000256" key="2">
    <source>
        <dbReference type="ARBA" id="ARBA00012438"/>
    </source>
</evidence>